<feature type="transmembrane region" description="Helical" evidence="11">
    <location>
        <begin position="32"/>
        <end position="54"/>
    </location>
</feature>
<feature type="transmembrane region" description="Helical" evidence="11">
    <location>
        <begin position="66"/>
        <end position="84"/>
    </location>
</feature>
<comment type="caution">
    <text evidence="12">The sequence shown here is derived from an EMBL/GenBank/DDBJ whole genome shotgun (WGS) entry which is preliminary data.</text>
</comment>
<evidence type="ECO:0000256" key="7">
    <source>
        <dbReference type="ARBA" id="ARBA00023136"/>
    </source>
</evidence>
<evidence type="ECO:0000256" key="11">
    <source>
        <dbReference type="HAMAP-Rule" id="MF_00454"/>
    </source>
</evidence>
<organism evidence="12 13">
    <name type="scientific">Candidatus Abzuiibacterium crystallinum</name>
    <dbReference type="NCBI Taxonomy" id="1974748"/>
    <lineage>
        <taxon>Bacteria</taxon>
        <taxon>Pseudomonadati</taxon>
        <taxon>Candidatus Omnitrophota</taxon>
        <taxon>Candidatus Abzuiibacterium</taxon>
    </lineage>
</organism>
<evidence type="ECO:0000256" key="5">
    <source>
        <dbReference type="ARBA" id="ARBA00022989"/>
    </source>
</evidence>
<keyword evidence="11" id="KW-0813">Transport</keyword>
<keyword evidence="5 11" id="KW-1133">Transmembrane helix</keyword>
<evidence type="ECO:0000256" key="8">
    <source>
        <dbReference type="ARBA" id="ARBA00023303"/>
    </source>
</evidence>
<keyword evidence="11" id="KW-0479">Metal-binding</keyword>
<protein>
    <recommendedName>
        <fullName evidence="11">Fluoride-specific ion channel FluC</fullName>
    </recommendedName>
</protein>
<dbReference type="NCBIfam" id="TIGR00494">
    <property type="entry name" value="crcB"/>
    <property type="match status" value="1"/>
</dbReference>
<feature type="binding site" evidence="11">
    <location>
        <position position="77"/>
    </location>
    <ligand>
        <name>Na(+)</name>
        <dbReference type="ChEBI" id="CHEBI:29101"/>
        <note>structural</note>
    </ligand>
</feature>
<dbReference type="Pfam" id="PF02537">
    <property type="entry name" value="CRCB"/>
    <property type="match status" value="1"/>
</dbReference>
<dbReference type="EMBL" id="PCVY01000063">
    <property type="protein sequence ID" value="PIQ85681.1"/>
    <property type="molecule type" value="Genomic_DNA"/>
</dbReference>
<dbReference type="HAMAP" id="MF_00454">
    <property type="entry name" value="FluC"/>
    <property type="match status" value="1"/>
</dbReference>
<evidence type="ECO:0000256" key="3">
    <source>
        <dbReference type="ARBA" id="ARBA00022519"/>
    </source>
</evidence>
<sequence>MPWVSLMLGGCLGTLCRYLVSGGVHQLLGTQFPYGTLSVNILGCFLVGFLAAIGEERFLLSTEARLFLIIGFCGAFTTFSTFMFETADLIRAGESWRAFFYVISSVSVGFAVFRLGFLAGRTL</sequence>
<evidence type="ECO:0000256" key="4">
    <source>
        <dbReference type="ARBA" id="ARBA00022692"/>
    </source>
</evidence>
<dbReference type="Proteomes" id="UP000230859">
    <property type="component" value="Unassembled WGS sequence"/>
</dbReference>
<gene>
    <name evidence="11 12" type="primary">crcB</name>
    <name evidence="11" type="synonym">fluC</name>
    <name evidence="12" type="ORF">COV74_07615</name>
</gene>
<feature type="binding site" evidence="11">
    <location>
        <position position="74"/>
    </location>
    <ligand>
        <name>Na(+)</name>
        <dbReference type="ChEBI" id="CHEBI:29101"/>
        <note>structural</note>
    </ligand>
</feature>
<dbReference type="PANTHER" id="PTHR28259">
    <property type="entry name" value="FLUORIDE EXPORT PROTEIN 1-RELATED"/>
    <property type="match status" value="1"/>
</dbReference>
<accession>A0A2H0LMU0</accession>
<comment type="similarity">
    <text evidence="9 11">Belongs to the fluoride channel Fluc/FEX (TC 1.A.43) family.</text>
</comment>
<dbReference type="InterPro" id="IPR003691">
    <property type="entry name" value="FluC"/>
</dbReference>
<comment type="catalytic activity">
    <reaction evidence="10">
        <text>fluoride(in) = fluoride(out)</text>
        <dbReference type="Rhea" id="RHEA:76159"/>
        <dbReference type="ChEBI" id="CHEBI:17051"/>
    </reaction>
    <physiologicalReaction direction="left-to-right" evidence="10">
        <dbReference type="Rhea" id="RHEA:76160"/>
    </physiologicalReaction>
</comment>
<feature type="transmembrane region" description="Helical" evidence="11">
    <location>
        <begin position="96"/>
        <end position="117"/>
    </location>
</feature>
<comment type="subcellular location">
    <subcellularLocation>
        <location evidence="1 11">Cell membrane</location>
        <topology evidence="1 11">Multi-pass membrane protein</topology>
    </subcellularLocation>
</comment>
<keyword evidence="2 11" id="KW-1003">Cell membrane</keyword>
<evidence type="ECO:0000256" key="1">
    <source>
        <dbReference type="ARBA" id="ARBA00004651"/>
    </source>
</evidence>
<keyword evidence="8 11" id="KW-0407">Ion channel</keyword>
<evidence type="ECO:0000256" key="9">
    <source>
        <dbReference type="ARBA" id="ARBA00035120"/>
    </source>
</evidence>
<evidence type="ECO:0000313" key="12">
    <source>
        <dbReference type="EMBL" id="PIQ85681.1"/>
    </source>
</evidence>
<proteinExistence type="inferred from homology"/>
<evidence type="ECO:0000313" key="13">
    <source>
        <dbReference type="Proteomes" id="UP000230859"/>
    </source>
</evidence>
<evidence type="ECO:0000256" key="2">
    <source>
        <dbReference type="ARBA" id="ARBA00022475"/>
    </source>
</evidence>
<evidence type="ECO:0000256" key="10">
    <source>
        <dbReference type="ARBA" id="ARBA00035585"/>
    </source>
</evidence>
<dbReference type="GO" id="GO:0140114">
    <property type="term" value="P:cellular detoxification of fluoride"/>
    <property type="evidence" value="ECO:0007669"/>
    <property type="project" value="UniProtKB-UniRule"/>
</dbReference>
<dbReference type="PANTHER" id="PTHR28259:SF1">
    <property type="entry name" value="FLUORIDE EXPORT PROTEIN 1-RELATED"/>
    <property type="match status" value="1"/>
</dbReference>
<comment type="activity regulation">
    <text evidence="11">Na(+) is not transported, but it plays an essential structural role and its presence is essential for fluoride channel function.</text>
</comment>
<keyword evidence="4 11" id="KW-0812">Transmembrane</keyword>
<reference evidence="12 13" key="1">
    <citation type="submission" date="2017-09" db="EMBL/GenBank/DDBJ databases">
        <title>Depth-based differentiation of microbial function through sediment-hosted aquifers and enrichment of novel symbionts in the deep terrestrial subsurface.</title>
        <authorList>
            <person name="Probst A.J."/>
            <person name="Ladd B."/>
            <person name="Jarett J.K."/>
            <person name="Geller-Mcgrath D.E."/>
            <person name="Sieber C.M."/>
            <person name="Emerson J.B."/>
            <person name="Anantharaman K."/>
            <person name="Thomas B.C."/>
            <person name="Malmstrom R."/>
            <person name="Stieglmeier M."/>
            <person name="Klingl A."/>
            <person name="Woyke T."/>
            <person name="Ryan C.M."/>
            <person name="Banfield J.F."/>
        </authorList>
    </citation>
    <scope>NUCLEOTIDE SEQUENCE [LARGE SCALE GENOMIC DNA]</scope>
    <source>
        <strain evidence="12">CG11_big_fil_rev_8_21_14_0_20_45_26</strain>
    </source>
</reference>
<evidence type="ECO:0000256" key="6">
    <source>
        <dbReference type="ARBA" id="ARBA00023065"/>
    </source>
</evidence>
<comment type="function">
    <text evidence="11">Fluoride-specific ion channel. Important for reducing fluoride concentration in the cell, thus reducing its toxicity.</text>
</comment>
<keyword evidence="6 11" id="KW-0406">Ion transport</keyword>
<dbReference type="GO" id="GO:0046872">
    <property type="term" value="F:metal ion binding"/>
    <property type="evidence" value="ECO:0007669"/>
    <property type="project" value="UniProtKB-KW"/>
</dbReference>
<keyword evidence="11" id="KW-0915">Sodium</keyword>
<dbReference type="GO" id="GO:0005886">
    <property type="term" value="C:plasma membrane"/>
    <property type="evidence" value="ECO:0007669"/>
    <property type="project" value="UniProtKB-SubCell"/>
</dbReference>
<keyword evidence="7 11" id="KW-0472">Membrane</keyword>
<name>A0A2H0LMU0_9BACT</name>
<dbReference type="AlphaFoldDB" id="A0A2H0LMU0"/>
<dbReference type="GO" id="GO:0062054">
    <property type="term" value="F:fluoride channel activity"/>
    <property type="evidence" value="ECO:0007669"/>
    <property type="project" value="UniProtKB-UniRule"/>
</dbReference>
<keyword evidence="3" id="KW-0997">Cell inner membrane</keyword>